<dbReference type="Gene3D" id="3.10.20.90">
    <property type="entry name" value="Phosphatidylinositol 3-kinase Catalytic Subunit, Chain A, domain 1"/>
    <property type="match status" value="1"/>
</dbReference>
<feature type="compositionally biased region" description="Polar residues" evidence="7">
    <location>
        <begin position="412"/>
        <end position="432"/>
    </location>
</feature>
<evidence type="ECO:0000256" key="1">
    <source>
        <dbReference type="ARBA" id="ARBA00004123"/>
    </source>
</evidence>
<keyword evidence="5" id="KW-0539">Nucleus</keyword>
<dbReference type="SUPFAM" id="SSF57756">
    <property type="entry name" value="Retrovirus zinc finger-like domains"/>
    <property type="match status" value="1"/>
</dbReference>
<feature type="domain" description="DWNN" evidence="10">
    <location>
        <begin position="3"/>
        <end position="76"/>
    </location>
</feature>
<dbReference type="CDD" id="cd16620">
    <property type="entry name" value="vRING-HC-C4C4_RBBP6"/>
    <property type="match status" value="1"/>
</dbReference>
<feature type="compositionally biased region" description="Basic and acidic residues" evidence="7">
    <location>
        <begin position="826"/>
        <end position="844"/>
    </location>
</feature>
<dbReference type="GO" id="GO:0005634">
    <property type="term" value="C:nucleus"/>
    <property type="evidence" value="ECO:0007669"/>
    <property type="project" value="UniProtKB-SubCell"/>
</dbReference>
<feature type="compositionally biased region" description="Basic and acidic residues" evidence="7">
    <location>
        <begin position="300"/>
        <end position="351"/>
    </location>
</feature>
<dbReference type="STRING" id="7266.A0A3B0IZ58"/>
<evidence type="ECO:0000256" key="3">
    <source>
        <dbReference type="ARBA" id="ARBA00022771"/>
    </source>
</evidence>
<keyword evidence="12" id="KW-1185">Reference proteome</keyword>
<dbReference type="InterPro" id="IPR013083">
    <property type="entry name" value="Znf_RING/FYVE/PHD"/>
</dbReference>
<dbReference type="PROSITE" id="PS50158">
    <property type="entry name" value="ZF_CCHC"/>
    <property type="match status" value="1"/>
</dbReference>
<dbReference type="PROSITE" id="PS50089">
    <property type="entry name" value="ZF_RING_2"/>
    <property type="match status" value="1"/>
</dbReference>
<feature type="compositionally biased region" description="Basic and acidic residues" evidence="7">
    <location>
        <begin position="1194"/>
        <end position="1232"/>
    </location>
</feature>
<feature type="compositionally biased region" description="Basic residues" evidence="7">
    <location>
        <begin position="888"/>
        <end position="907"/>
    </location>
</feature>
<feature type="domain" description="CCHC-type" evidence="9">
    <location>
        <begin position="152"/>
        <end position="168"/>
    </location>
</feature>
<reference evidence="12" key="1">
    <citation type="submission" date="2018-01" db="EMBL/GenBank/DDBJ databases">
        <authorList>
            <person name="Alioto T."/>
            <person name="Alioto T."/>
        </authorList>
    </citation>
    <scope>NUCLEOTIDE SEQUENCE [LARGE SCALE GENOMIC DNA]</scope>
</reference>
<evidence type="ECO:0000259" key="9">
    <source>
        <dbReference type="PROSITE" id="PS50158"/>
    </source>
</evidence>
<feature type="compositionally biased region" description="Polar residues" evidence="7">
    <location>
        <begin position="1260"/>
        <end position="1283"/>
    </location>
</feature>
<feature type="compositionally biased region" description="Polar residues" evidence="7">
    <location>
        <begin position="465"/>
        <end position="474"/>
    </location>
</feature>
<feature type="compositionally biased region" description="Basic and acidic residues" evidence="7">
    <location>
        <begin position="624"/>
        <end position="645"/>
    </location>
</feature>
<dbReference type="GO" id="GO:0006397">
    <property type="term" value="P:mRNA processing"/>
    <property type="evidence" value="ECO:0007669"/>
    <property type="project" value="InterPro"/>
</dbReference>
<keyword evidence="4" id="KW-0862">Zinc</keyword>
<evidence type="ECO:0000259" key="10">
    <source>
        <dbReference type="PROSITE" id="PS51282"/>
    </source>
</evidence>
<dbReference type="SUPFAM" id="SSF57850">
    <property type="entry name" value="RING/U-box"/>
    <property type="match status" value="1"/>
</dbReference>
<proteinExistence type="predicted"/>
<dbReference type="Proteomes" id="UP000268350">
    <property type="component" value="Unassembled WGS sequence"/>
</dbReference>
<feature type="compositionally biased region" description="Basic residues" evidence="7">
    <location>
        <begin position="1319"/>
        <end position="1337"/>
    </location>
</feature>
<name>A0A3B0IZ58_DROGU</name>
<comment type="subcellular location">
    <subcellularLocation>
        <location evidence="1">Nucleus</location>
    </subcellularLocation>
</comment>
<feature type="domain" description="RING-type" evidence="8">
    <location>
        <begin position="218"/>
        <end position="259"/>
    </location>
</feature>
<feature type="compositionally biased region" description="Basic and acidic residues" evidence="7">
    <location>
        <begin position="1083"/>
        <end position="1100"/>
    </location>
</feature>
<dbReference type="Pfam" id="PF08783">
    <property type="entry name" value="DWNN"/>
    <property type="match status" value="1"/>
</dbReference>
<dbReference type="FunFam" id="3.10.20.90:FF:000070">
    <property type="entry name" value="E3 ubiquitin-protein ligase RBBP6 isoform X2"/>
    <property type="match status" value="1"/>
</dbReference>
<dbReference type="Pfam" id="PF13696">
    <property type="entry name" value="zf-CCHC_2"/>
    <property type="match status" value="1"/>
</dbReference>
<dbReference type="SMART" id="SM00343">
    <property type="entry name" value="ZnF_C2HC"/>
    <property type="match status" value="1"/>
</dbReference>
<feature type="compositionally biased region" description="Basic and acidic residues" evidence="7">
    <location>
        <begin position="1167"/>
        <end position="1183"/>
    </location>
</feature>
<dbReference type="EMBL" id="OUUW01000001">
    <property type="protein sequence ID" value="SPP73237.1"/>
    <property type="molecule type" value="Genomic_DNA"/>
</dbReference>
<dbReference type="SMART" id="SM01180">
    <property type="entry name" value="DWNN"/>
    <property type="match status" value="1"/>
</dbReference>
<feature type="region of interest" description="Disordered" evidence="7">
    <location>
        <begin position="624"/>
        <end position="935"/>
    </location>
</feature>
<protein>
    <submittedName>
        <fullName evidence="11">Blast:E3 ubiquitin-protein ligase RBBP6</fullName>
    </submittedName>
</protein>
<dbReference type="InterPro" id="IPR001841">
    <property type="entry name" value="Znf_RING"/>
</dbReference>
<feature type="compositionally biased region" description="Basic and acidic residues" evidence="7">
    <location>
        <begin position="385"/>
        <end position="406"/>
    </location>
</feature>
<dbReference type="GO" id="GO:0003676">
    <property type="term" value="F:nucleic acid binding"/>
    <property type="evidence" value="ECO:0007669"/>
    <property type="project" value="InterPro"/>
</dbReference>
<dbReference type="OrthoDB" id="787137at2759"/>
<dbReference type="InterPro" id="IPR025829">
    <property type="entry name" value="Zn_knuckle_CX2CX3GHX4C"/>
</dbReference>
<evidence type="ECO:0000313" key="11">
    <source>
        <dbReference type="EMBL" id="SPP73237.1"/>
    </source>
</evidence>
<dbReference type="Gene3D" id="4.10.60.10">
    <property type="entry name" value="Zinc finger, CCHC-type"/>
    <property type="match status" value="1"/>
</dbReference>
<keyword evidence="2" id="KW-0479">Metal-binding</keyword>
<feature type="compositionally biased region" description="Basic and acidic residues" evidence="7">
    <location>
        <begin position="654"/>
        <end position="667"/>
    </location>
</feature>
<dbReference type="InterPro" id="IPR036875">
    <property type="entry name" value="Znf_CCHC_sf"/>
</dbReference>
<dbReference type="OMA" id="MNMSQPF"/>
<evidence type="ECO:0000259" key="8">
    <source>
        <dbReference type="PROSITE" id="PS50089"/>
    </source>
</evidence>
<dbReference type="PROSITE" id="PS51282">
    <property type="entry name" value="DWNN"/>
    <property type="match status" value="1"/>
</dbReference>
<feature type="compositionally biased region" description="Basic and acidic residues" evidence="7">
    <location>
        <begin position="475"/>
        <end position="487"/>
    </location>
</feature>
<feature type="compositionally biased region" description="Basic and acidic residues" evidence="7">
    <location>
        <begin position="450"/>
        <end position="462"/>
    </location>
</feature>
<feature type="compositionally biased region" description="Basic residues" evidence="7">
    <location>
        <begin position="439"/>
        <end position="449"/>
    </location>
</feature>
<feature type="compositionally biased region" description="Basic and acidic residues" evidence="7">
    <location>
        <begin position="1289"/>
        <end position="1298"/>
    </location>
</feature>
<feature type="region of interest" description="Disordered" evidence="7">
    <location>
        <begin position="81"/>
        <end position="102"/>
    </location>
</feature>
<dbReference type="InterPro" id="IPR014891">
    <property type="entry name" value="DWNN_domain"/>
</dbReference>
<evidence type="ECO:0000256" key="5">
    <source>
        <dbReference type="ARBA" id="ARBA00023242"/>
    </source>
</evidence>
<dbReference type="InterPro" id="IPR001878">
    <property type="entry name" value="Znf_CCHC"/>
</dbReference>
<feature type="compositionally biased region" description="Polar residues" evidence="7">
    <location>
        <begin position="921"/>
        <end position="935"/>
    </location>
</feature>
<evidence type="ECO:0000256" key="7">
    <source>
        <dbReference type="SAM" id="MobiDB-lite"/>
    </source>
</evidence>
<feature type="compositionally biased region" description="Basic and acidic residues" evidence="7">
    <location>
        <begin position="1110"/>
        <end position="1139"/>
    </location>
</feature>
<gene>
    <name evidence="11" type="ORF">DGUA_6G000679</name>
</gene>
<evidence type="ECO:0000256" key="2">
    <source>
        <dbReference type="ARBA" id="ARBA00022723"/>
    </source>
</evidence>
<dbReference type="PANTHER" id="PTHR15439">
    <property type="entry name" value="RETINOBLASTOMA-BINDING PROTEIN 6"/>
    <property type="match status" value="1"/>
</dbReference>
<organism evidence="11 12">
    <name type="scientific">Drosophila guanche</name>
    <name type="common">Fruit fly</name>
    <dbReference type="NCBI Taxonomy" id="7266"/>
    <lineage>
        <taxon>Eukaryota</taxon>
        <taxon>Metazoa</taxon>
        <taxon>Ecdysozoa</taxon>
        <taxon>Arthropoda</taxon>
        <taxon>Hexapoda</taxon>
        <taxon>Insecta</taxon>
        <taxon>Pterygota</taxon>
        <taxon>Neoptera</taxon>
        <taxon>Endopterygota</taxon>
        <taxon>Diptera</taxon>
        <taxon>Brachycera</taxon>
        <taxon>Muscomorpha</taxon>
        <taxon>Ephydroidea</taxon>
        <taxon>Drosophilidae</taxon>
        <taxon>Drosophila</taxon>
        <taxon>Sophophora</taxon>
    </lineage>
</organism>
<feature type="region of interest" description="Disordered" evidence="7">
    <location>
        <begin position="300"/>
        <end position="496"/>
    </location>
</feature>
<dbReference type="GO" id="GO:0016567">
    <property type="term" value="P:protein ubiquitination"/>
    <property type="evidence" value="ECO:0007669"/>
    <property type="project" value="InterPro"/>
</dbReference>
<feature type="compositionally biased region" description="Basic and acidic residues" evidence="7">
    <location>
        <begin position="1249"/>
        <end position="1259"/>
    </location>
</feature>
<evidence type="ECO:0000256" key="4">
    <source>
        <dbReference type="ARBA" id="ARBA00022833"/>
    </source>
</evidence>
<dbReference type="InterPro" id="IPR033489">
    <property type="entry name" value="RBBP6"/>
</dbReference>
<feature type="compositionally biased region" description="Basic and acidic residues" evidence="7">
    <location>
        <begin position="718"/>
        <end position="727"/>
    </location>
</feature>
<dbReference type="GO" id="GO:0061630">
    <property type="term" value="F:ubiquitin protein ligase activity"/>
    <property type="evidence" value="ECO:0007669"/>
    <property type="project" value="InterPro"/>
</dbReference>
<dbReference type="PANTHER" id="PTHR15439:SF0">
    <property type="entry name" value="CELL DIVISION CYCLE AND APOPTOSIS REGULATOR PROTEIN 1-RELATED"/>
    <property type="match status" value="1"/>
</dbReference>
<feature type="region of interest" description="Disordered" evidence="7">
    <location>
        <begin position="1082"/>
        <end position="1337"/>
    </location>
</feature>
<keyword evidence="3 6" id="KW-0863">Zinc-finger</keyword>
<feature type="compositionally biased region" description="Basic and acidic residues" evidence="7">
    <location>
        <begin position="1148"/>
        <end position="1158"/>
    </location>
</feature>
<dbReference type="GO" id="GO:0006511">
    <property type="term" value="P:ubiquitin-dependent protein catabolic process"/>
    <property type="evidence" value="ECO:0007669"/>
    <property type="project" value="TreeGrafter"/>
</dbReference>
<dbReference type="GO" id="GO:0008270">
    <property type="term" value="F:zinc ion binding"/>
    <property type="evidence" value="ECO:0007669"/>
    <property type="project" value="UniProtKB-KW"/>
</dbReference>
<sequence>MSVHYKFKSTLNFDTITFDGLHISVGDLKREIVQQKRLGKIIDFDLQITNAQTKEEYKDDGVLIPKNTTLIISRIPLAHPTKKGWEPPAENAAPAASSNKQENFNMDLSKMQGTEEDKIHAMMMQSTVDYDPKTYQRIKGQSQVGEVPASYRCNKCKKTGHWIKNCPNTGGKDQFEVKRTTGIPRSFRDKTETATEEEAAMFVIPAEQSQEIPEDLICGICRDIFVDAVMIPCCGSSFCDDCVRNSLLESEESECPDCKEKNCSPGSLIPNRFLRNSVNAFKNETGYTMRAAKSVAVKKVEKPIDEKPPGSEDKPIEEKPNIEEKPIVEKVEKEPAAVEVASKEKSLKQEEQPETNGNKHTHPPKVTSLEPAEAKPTAITTTDGNAHHSQKEKEKEKEKEKDKYDSDYEDNITITMPQTLADSASIVSSKMSPTYPRKPPAHHVSHRREHKMDYMSESDMKRRPTTQSQSQSDSGKPHNERGERGERSLLPTPISTHQSYQGHHVVNEPDEVHRGNVYKPPYMQMPRGPPPLHMMGHHIPPQYSNGYNNMGQRPPLSFVPYQNQPVHPIRAQYGPSGGNMNMNMSQQFQSPNLASIYQGVAAKVGSGLIDDPLEAFNRIMKEKERQKSERFRSVDHHRSRSPDRQRSHRFKSPVYEKESLRDLNLKDKRPRSRERKREYSYERHTRHNRPSRLDGSKSPINKMKRSAPRRSISPKGSYKSDFRDKSYSKPSAPRLDPIEPPPPGFEGMQLFDEAAAYKPKHHLGSSGGHAKRGAVADDDMPRKRQRSRSRSKETHQKLIDTSFRSLTPPPAKIAITGARQPTVGSSHDHRERTPKTPERGREEYCVQPIPRAVRSPNAVPEATPVNFLDGIENAGKENKSKSPLTLKERKKKKKDKTERKKNKKDKKVKKEKEKHERAKKSSSMNRSDSELNSMQQIEQTCKITPPLRAMAESFDKYESASNSPAQGSRSHEVVKPIKALFAVEAPHKHHFGEENVSASSRGGKRSDAASANAMNLSKWELEENSLSCNFDDSFKRSGSVNSTGEHNEITSDVIRKAENAIFAKAINAIRPVEFQVVINSKGNSKDRSVSIRNDNKDRSLSPKQRPSSKSVKERLGNKVVRERSRSEDKSRGGKRREIVAKVAGDDDGGYRGRADRAHSGSRRRDKQSRDRDRDRALSTEKRHSQQARGGRTLPESDRQRRPYKDAKHHDKFDQINIHDSDRRGVRSVKSGEGRIVSSVSVAAAPPKPCRPDNPFRRAGDSSSSSNLVLKYDNTIQNDGSSHPASGRSAPEKQKEKDKKLKKHAKYSSTDSLKSEKRKELKSKRKSKIMKKKKKSKK</sequence>
<accession>A0A3B0IZ58</accession>
<dbReference type="Gene3D" id="3.30.40.10">
    <property type="entry name" value="Zinc/RING finger domain, C3HC4 (zinc finger)"/>
    <property type="match status" value="1"/>
</dbReference>
<evidence type="ECO:0000313" key="12">
    <source>
        <dbReference type="Proteomes" id="UP000268350"/>
    </source>
</evidence>
<feature type="compositionally biased region" description="Low complexity" evidence="7">
    <location>
        <begin position="86"/>
        <end position="99"/>
    </location>
</feature>
<evidence type="ECO:0000256" key="6">
    <source>
        <dbReference type="PROSITE-ProRule" id="PRU00047"/>
    </source>
</evidence>